<dbReference type="AlphaFoldDB" id="A0A4S4MYS7"/>
<accession>A0A4S4MYS7</accession>
<evidence type="ECO:0000313" key="2">
    <source>
        <dbReference type="Proteomes" id="UP000308730"/>
    </source>
</evidence>
<comment type="caution">
    <text evidence="1">The sequence shown here is derived from an EMBL/GenBank/DDBJ whole genome shotgun (WGS) entry which is preliminary data.</text>
</comment>
<reference evidence="1 2" key="1">
    <citation type="submission" date="2019-02" db="EMBL/GenBank/DDBJ databases">
        <title>Genome sequencing of the rare red list fungi Antrodiella citrinella (Flaviporus citrinellus).</title>
        <authorList>
            <person name="Buettner E."/>
            <person name="Kellner H."/>
        </authorList>
    </citation>
    <scope>NUCLEOTIDE SEQUENCE [LARGE SCALE GENOMIC DNA]</scope>
    <source>
        <strain evidence="1 2">DSM 108506</strain>
    </source>
</reference>
<dbReference type="SUPFAM" id="SSF52047">
    <property type="entry name" value="RNI-like"/>
    <property type="match status" value="1"/>
</dbReference>
<dbReference type="Gene3D" id="3.80.10.10">
    <property type="entry name" value="Ribonuclease Inhibitor"/>
    <property type="match status" value="1"/>
</dbReference>
<dbReference type="Proteomes" id="UP000308730">
    <property type="component" value="Unassembled WGS sequence"/>
</dbReference>
<organism evidence="1 2">
    <name type="scientific">Antrodiella citrinella</name>
    <dbReference type="NCBI Taxonomy" id="2447956"/>
    <lineage>
        <taxon>Eukaryota</taxon>
        <taxon>Fungi</taxon>
        <taxon>Dikarya</taxon>
        <taxon>Basidiomycota</taxon>
        <taxon>Agaricomycotina</taxon>
        <taxon>Agaricomycetes</taxon>
        <taxon>Polyporales</taxon>
        <taxon>Steccherinaceae</taxon>
        <taxon>Antrodiella</taxon>
    </lineage>
</organism>
<keyword evidence="2" id="KW-1185">Reference proteome</keyword>
<evidence type="ECO:0000313" key="1">
    <source>
        <dbReference type="EMBL" id="THH31656.1"/>
    </source>
</evidence>
<dbReference type="OrthoDB" id="2804406at2759"/>
<name>A0A4S4MYS7_9APHY</name>
<dbReference type="EMBL" id="SGPM01000041">
    <property type="protein sequence ID" value="THH31656.1"/>
    <property type="molecule type" value="Genomic_DNA"/>
</dbReference>
<sequence length="359" mass="40268">MAALAPRGTNLTSLTLLPCGMTAEQASVICAVIQKAVHLRKLRIAMDASGVLWDAASQLPSLQWLSVDFENLHTFMLGARSTRRVFSDLTFLDIRTPEIAYATMLLHDSLHPQLRHLQYLSQAERQASHALATSLFEAIADSCSPAVLTDLDFFIENLEELSEEHLIFDPIRSSALRPLLRFTRLTTFSLDLFWSWDLDNSLIQEMAHAWPQLKVLRLDPNFYGPPAESRITLRGLEPLAMHCPHLQVFGATIDATTLPADGPLPIINTGQAPQSPLTSLLVGDSKIQSFLRVARYLSRLFPALQRIQTYDLLNVWEGMEEEVEFAGELWREVVTLVQVMALVREQERRTPSVSDIANA</sequence>
<protein>
    <recommendedName>
        <fullName evidence="3">F-box domain-containing protein</fullName>
    </recommendedName>
</protein>
<proteinExistence type="predicted"/>
<evidence type="ECO:0008006" key="3">
    <source>
        <dbReference type="Google" id="ProtNLM"/>
    </source>
</evidence>
<gene>
    <name evidence="1" type="ORF">EUX98_g2540</name>
</gene>
<dbReference type="InterPro" id="IPR032675">
    <property type="entry name" value="LRR_dom_sf"/>
</dbReference>